<dbReference type="Proteomes" id="UP000068026">
    <property type="component" value="Chromosome"/>
</dbReference>
<evidence type="ECO:0000313" key="5">
    <source>
        <dbReference type="Proteomes" id="UP000184204"/>
    </source>
</evidence>
<protein>
    <recommendedName>
        <fullName evidence="6">ABC-2 family transporter protein</fullName>
    </recommendedName>
</protein>
<feature type="transmembrane region" description="Helical" evidence="1">
    <location>
        <begin position="219"/>
        <end position="240"/>
    </location>
</feature>
<dbReference type="EMBL" id="CP014223">
    <property type="protein sequence ID" value="AMJ39983.1"/>
    <property type="molecule type" value="Genomic_DNA"/>
</dbReference>
<evidence type="ECO:0000313" key="4">
    <source>
        <dbReference type="Proteomes" id="UP000068026"/>
    </source>
</evidence>
<evidence type="ECO:0000313" key="2">
    <source>
        <dbReference type="EMBL" id="AMJ39983.1"/>
    </source>
</evidence>
<name>A0A110A6S2_ANAPI</name>
<sequence>MKNTLKLSNYLFHWYFRKSGRYILSFSLGIASLLLLISSSLSPNNTYQHIAKEFRTFDMVIDYSGTGIVFFLGLVTLFITLFIQMNGFYTNGKGMYSILTLPMKRCQVFYAFFLSASAVVFLYFALWLVAMVALYIPITSMYVKAAFQSVLRISQSVTVRDIDTSISNGFFLAFHRSIFLSSCFPVSWIQVLALSGGMFLSITAIVFAGLYNESVFTRVLLFVVVLAGFFVAFYRAWIFFDNQLFYSVRTIMPQSLYLFVLAGLLGVVLMIVAINKLKRRKDI</sequence>
<dbReference type="RefSeq" id="WP_066047184.1">
    <property type="nucleotide sequence ID" value="NZ_CP014223.1"/>
</dbReference>
<keyword evidence="4" id="KW-1185">Reference proteome</keyword>
<dbReference type="Proteomes" id="UP000184204">
    <property type="component" value="Unassembled WGS sequence"/>
</dbReference>
<evidence type="ECO:0008006" key="6">
    <source>
        <dbReference type="Google" id="ProtNLM"/>
    </source>
</evidence>
<keyword evidence="1" id="KW-0812">Transmembrane</keyword>
<evidence type="ECO:0000256" key="1">
    <source>
        <dbReference type="SAM" id="Phobius"/>
    </source>
</evidence>
<feature type="transmembrane region" description="Helical" evidence="1">
    <location>
        <begin position="255"/>
        <end position="274"/>
    </location>
</feature>
<keyword evidence="1" id="KW-1133">Transmembrane helix</keyword>
<proteinExistence type="predicted"/>
<dbReference type="KEGG" id="cpro:CPRO_03730"/>
<dbReference type="EMBL" id="FQUA01000007">
    <property type="protein sequence ID" value="SHE77909.1"/>
    <property type="molecule type" value="Genomic_DNA"/>
</dbReference>
<reference evidence="3" key="3">
    <citation type="submission" date="2016-11" db="EMBL/GenBank/DDBJ databases">
        <authorList>
            <person name="Varghese N."/>
            <person name="Submissions S."/>
        </authorList>
    </citation>
    <scope>NUCLEOTIDE SEQUENCE</scope>
    <source>
        <strain evidence="3">DSM 1682</strain>
    </source>
</reference>
<feature type="transmembrane region" description="Helical" evidence="1">
    <location>
        <begin position="21"/>
        <end position="41"/>
    </location>
</feature>
<feature type="transmembrane region" description="Helical" evidence="1">
    <location>
        <begin position="61"/>
        <end position="87"/>
    </location>
</feature>
<reference evidence="4" key="2">
    <citation type="submission" date="2016-01" db="EMBL/GenBank/DDBJ databases">
        <authorList>
            <person name="Poehlein A."/>
            <person name="Schlien K."/>
            <person name="Gottschalk G."/>
            <person name="Buckel W."/>
            <person name="Daniel R."/>
        </authorList>
    </citation>
    <scope>NUCLEOTIDE SEQUENCE [LARGE SCALE GENOMIC DNA]</scope>
    <source>
        <strain evidence="4">X2</strain>
    </source>
</reference>
<evidence type="ECO:0000313" key="3">
    <source>
        <dbReference type="EMBL" id="SHE77909.1"/>
    </source>
</evidence>
<dbReference type="AlphaFoldDB" id="A0A110A6S2"/>
<feature type="transmembrane region" description="Helical" evidence="1">
    <location>
        <begin position="188"/>
        <end position="212"/>
    </location>
</feature>
<organism evidence="3 5">
    <name type="scientific">Anaerotignum propionicum DSM 1682</name>
    <dbReference type="NCBI Taxonomy" id="991789"/>
    <lineage>
        <taxon>Bacteria</taxon>
        <taxon>Bacillati</taxon>
        <taxon>Bacillota</taxon>
        <taxon>Clostridia</taxon>
        <taxon>Lachnospirales</taxon>
        <taxon>Anaerotignaceae</taxon>
        <taxon>Anaerotignum</taxon>
    </lineage>
</organism>
<gene>
    <name evidence="2" type="ORF">CPRO_03730</name>
    <name evidence="3" type="ORF">SAMN02745151_01756</name>
</gene>
<dbReference type="OrthoDB" id="2068508at2"/>
<keyword evidence="1" id="KW-0472">Membrane</keyword>
<feature type="transmembrane region" description="Helical" evidence="1">
    <location>
        <begin position="108"/>
        <end position="136"/>
    </location>
</feature>
<reference evidence="2 4" key="1">
    <citation type="journal article" date="2016" name="Genome Announc.">
        <title>Complete Genome Sequence of the Amino Acid-Fermenting Clostridium propionicum X2 (DSM 1682).</title>
        <authorList>
            <person name="Poehlein A."/>
            <person name="Schlien K."/>
            <person name="Chowdhury N.P."/>
            <person name="Gottschalk G."/>
            <person name="Buckel W."/>
            <person name="Daniel R."/>
        </authorList>
    </citation>
    <scope>NUCLEOTIDE SEQUENCE [LARGE SCALE GENOMIC DNA]</scope>
    <source>
        <strain evidence="2 4">X2</strain>
    </source>
</reference>
<reference evidence="5" key="4">
    <citation type="submission" date="2016-11" db="EMBL/GenBank/DDBJ databases">
        <authorList>
            <person name="Jaros S."/>
            <person name="Januszkiewicz K."/>
            <person name="Wedrychowicz H."/>
        </authorList>
    </citation>
    <scope>NUCLEOTIDE SEQUENCE [LARGE SCALE GENOMIC DNA]</scope>
    <source>
        <strain evidence="5">DSM 1682</strain>
    </source>
</reference>
<accession>A0A110A6S2</accession>